<dbReference type="HAMAP" id="MF_00282">
    <property type="entry name" value="Phe_tRNA_synth_alpha2"/>
    <property type="match status" value="1"/>
</dbReference>
<dbReference type="GO" id="GO:0004826">
    <property type="term" value="F:phenylalanine-tRNA ligase activity"/>
    <property type="evidence" value="ECO:0007669"/>
    <property type="project" value="UniProtKB-UniRule"/>
</dbReference>
<dbReference type="Gene3D" id="3.30.1370.240">
    <property type="match status" value="1"/>
</dbReference>
<evidence type="ECO:0000256" key="11">
    <source>
        <dbReference type="HAMAP-Rule" id="MF_00282"/>
    </source>
</evidence>
<dbReference type="Proteomes" id="UP001060368">
    <property type="component" value="Chromosome"/>
</dbReference>
<accession>A0A9E7PK73</accession>
<dbReference type="Gene3D" id="1.10.10.2320">
    <property type="match status" value="1"/>
</dbReference>
<feature type="binding site" evidence="11">
    <location>
        <position position="489"/>
    </location>
    <ligand>
        <name>L-phenylalanine</name>
        <dbReference type="ChEBI" id="CHEBI:58095"/>
    </ligand>
</feature>
<dbReference type="PANTHER" id="PTHR11538">
    <property type="entry name" value="PHENYLALANYL-TRNA SYNTHETASE"/>
    <property type="match status" value="1"/>
</dbReference>
<dbReference type="Pfam" id="PF01409">
    <property type="entry name" value="tRNA-synt_2d"/>
    <property type="match status" value="1"/>
</dbReference>
<dbReference type="GO" id="GO:0005524">
    <property type="term" value="F:ATP binding"/>
    <property type="evidence" value="ECO:0007669"/>
    <property type="project" value="UniProtKB-UniRule"/>
</dbReference>
<evidence type="ECO:0000313" key="14">
    <source>
        <dbReference type="Proteomes" id="UP001060368"/>
    </source>
</evidence>
<evidence type="ECO:0000256" key="7">
    <source>
        <dbReference type="ARBA" id="ARBA00022840"/>
    </source>
</evidence>
<feature type="binding site" evidence="11">
    <location>
        <position position="466"/>
    </location>
    <ligand>
        <name>Mg(2+)</name>
        <dbReference type="ChEBI" id="CHEBI:18420"/>
        <note>ligand shared with heterodimeric partner</note>
    </ligand>
</feature>
<dbReference type="InterPro" id="IPR002319">
    <property type="entry name" value="Phenylalanyl-tRNA_Synthase"/>
</dbReference>
<dbReference type="GO" id="GO:0000049">
    <property type="term" value="F:tRNA binding"/>
    <property type="evidence" value="ECO:0007669"/>
    <property type="project" value="InterPro"/>
</dbReference>
<keyword evidence="9 11" id="KW-0648">Protein biosynthesis</keyword>
<sequence length="545" mass="62114">MDLTLNEKKLLAVLKPLRDAEEARVEAVKPITETIKSVEVAGKHSIDPLRETLKFLEDTKNLAFQPIKRAIELFEEAAEDTLGPMKEPDAAYLATIMDTTEEAIVSHALLLQDKGLADLIKTATVTRRATEEGEKYRQEGLPERVLFDSFDGAIPMEDLRKHPASKLGIGWLRKKGWVEIKDGMVKKISDAPKGDDEYALADPSADKPGMKELIKRKLAEEIETVTYRISITEEGIALVESGIDLRAEASTLTSDQIRTGEWRNLKLRRYSVKTPPKKIYAGKKHPYQAIIDDMRKILLEMGFTEISGEIVQSSFWNFDALFQPQDHPAREMQDTFFLDLERELPENYNLVKEIHETGGKTSSTGWGGKWKEEKARECVLRTHTTSLSIQLLKDNPEPPLKAFCIGRVYRREAIDPTHTPEFEQLEGVVMDKDVSFRHLMGFLKEFYHRVGFESVRFRPGYFPYTEPSVEPEVWVDGLGWVELGGAGIFREEVTAPWGIKYPILAWGLGVSRVAMLKLGLKDLRELYRSDVDWIRNEPVNRKEVR</sequence>
<dbReference type="KEGG" id="mend:L6E24_09140"/>
<comment type="cofactor">
    <cofactor evidence="11">
        <name>Mg(2+)</name>
        <dbReference type="ChEBI" id="CHEBI:18420"/>
    </cofactor>
    <text evidence="11">Binds 2 magnesium ions per tetramer.</text>
</comment>
<gene>
    <name evidence="11" type="primary">pheS</name>
    <name evidence="13" type="ORF">L6E24_09140</name>
</gene>
<evidence type="ECO:0000259" key="12">
    <source>
        <dbReference type="PROSITE" id="PS50862"/>
    </source>
</evidence>
<dbReference type="Gene3D" id="3.30.930.10">
    <property type="entry name" value="Bira Bifunctional Protein, Domain 2"/>
    <property type="match status" value="1"/>
</dbReference>
<keyword evidence="14" id="KW-1185">Reference proteome</keyword>
<dbReference type="PROSITE" id="PS50862">
    <property type="entry name" value="AA_TRNA_LIGASE_II"/>
    <property type="match status" value="1"/>
</dbReference>
<dbReference type="NCBIfam" id="NF003210">
    <property type="entry name" value="PRK04172.1"/>
    <property type="match status" value="1"/>
</dbReference>
<feature type="binding site" evidence="11">
    <location>
        <begin position="424"/>
        <end position="426"/>
    </location>
    <ligand>
        <name>L-phenylalanine</name>
        <dbReference type="ChEBI" id="CHEBI:58095"/>
    </ligand>
</feature>
<feature type="binding site" evidence="11">
    <location>
        <position position="385"/>
    </location>
    <ligand>
        <name>L-phenylalanine</name>
        <dbReference type="ChEBI" id="CHEBI:58095"/>
    </ligand>
</feature>
<evidence type="ECO:0000256" key="3">
    <source>
        <dbReference type="ARBA" id="ARBA00022490"/>
    </source>
</evidence>
<evidence type="ECO:0000256" key="6">
    <source>
        <dbReference type="ARBA" id="ARBA00022741"/>
    </source>
</evidence>
<feature type="domain" description="Aminoacyl-transfer RNA synthetases class-II family profile" evidence="12">
    <location>
        <begin position="287"/>
        <end position="538"/>
    </location>
</feature>
<keyword evidence="3 11" id="KW-0963">Cytoplasm</keyword>
<dbReference type="InterPro" id="IPR045864">
    <property type="entry name" value="aa-tRNA-synth_II/BPL/LPL"/>
</dbReference>
<dbReference type="NCBIfam" id="TIGR00468">
    <property type="entry name" value="pheS"/>
    <property type="match status" value="1"/>
</dbReference>
<dbReference type="EC" id="6.1.1.20" evidence="11"/>
<dbReference type="InterPro" id="IPR006195">
    <property type="entry name" value="aa-tRNA-synth_II"/>
</dbReference>
<dbReference type="GO" id="GO:0006432">
    <property type="term" value="P:phenylalanyl-tRNA aminoacylation"/>
    <property type="evidence" value="ECO:0007669"/>
    <property type="project" value="UniProtKB-UniRule"/>
</dbReference>
<keyword evidence="6 11" id="KW-0547">Nucleotide-binding</keyword>
<dbReference type="EMBL" id="CP096115">
    <property type="protein sequence ID" value="UUX91534.1"/>
    <property type="molecule type" value="Genomic_DNA"/>
</dbReference>
<keyword evidence="4 11" id="KW-0436">Ligase</keyword>
<dbReference type="CDD" id="cd00496">
    <property type="entry name" value="PheRS_alpha_core"/>
    <property type="match status" value="1"/>
</dbReference>
<evidence type="ECO:0000256" key="4">
    <source>
        <dbReference type="ARBA" id="ARBA00022598"/>
    </source>
</evidence>
<comment type="catalytic activity">
    <reaction evidence="11">
        <text>tRNA(Phe) + L-phenylalanine + ATP = L-phenylalanyl-tRNA(Phe) + AMP + diphosphate + H(+)</text>
        <dbReference type="Rhea" id="RHEA:19413"/>
        <dbReference type="Rhea" id="RHEA-COMP:9668"/>
        <dbReference type="Rhea" id="RHEA-COMP:9699"/>
        <dbReference type="ChEBI" id="CHEBI:15378"/>
        <dbReference type="ChEBI" id="CHEBI:30616"/>
        <dbReference type="ChEBI" id="CHEBI:33019"/>
        <dbReference type="ChEBI" id="CHEBI:58095"/>
        <dbReference type="ChEBI" id="CHEBI:78442"/>
        <dbReference type="ChEBI" id="CHEBI:78531"/>
        <dbReference type="ChEBI" id="CHEBI:456215"/>
        <dbReference type="EC" id="6.1.1.20"/>
    </reaction>
</comment>
<evidence type="ECO:0000256" key="9">
    <source>
        <dbReference type="ARBA" id="ARBA00022917"/>
    </source>
</evidence>
<evidence type="ECO:0000256" key="10">
    <source>
        <dbReference type="ARBA" id="ARBA00023146"/>
    </source>
</evidence>
<dbReference type="SUPFAM" id="SSF55681">
    <property type="entry name" value="Class II aaRS and biotin synthetases"/>
    <property type="match status" value="1"/>
</dbReference>
<comment type="similarity">
    <text evidence="2 11">Belongs to the class-II aminoacyl-tRNA synthetase family. Phe-tRNA synthetase alpha subunit type 2 subfamily.</text>
</comment>
<protein>
    <recommendedName>
        <fullName evidence="11">Phenylalanine--tRNA ligase alpha subunit</fullName>
        <ecNumber evidence="11">6.1.1.20</ecNumber>
    </recommendedName>
    <alternativeName>
        <fullName evidence="11">Phenylalanyl-tRNA synthetase alpha subunit</fullName>
        <shortName evidence="11">PheRS</shortName>
    </alternativeName>
</protein>
<dbReference type="RefSeq" id="WP_257741686.1">
    <property type="nucleotide sequence ID" value="NZ_CP096115.1"/>
</dbReference>
<evidence type="ECO:0000256" key="1">
    <source>
        <dbReference type="ARBA" id="ARBA00004496"/>
    </source>
</evidence>
<reference evidence="13" key="1">
    <citation type="submission" date="2022-04" db="EMBL/GenBank/DDBJ databases">
        <title>Complete genome of Methanoplanus endosymbiosus DSM 3599.</title>
        <authorList>
            <person name="Chen S.-C."/>
            <person name="You Y.-T."/>
            <person name="Zhou Y.-Z."/>
            <person name="Lai M.-C."/>
        </authorList>
    </citation>
    <scope>NUCLEOTIDE SEQUENCE</scope>
    <source>
        <strain evidence="13">DSM 3599</strain>
    </source>
</reference>
<name>A0A9E7PK73_9EURY</name>
<dbReference type="InterPro" id="IPR004529">
    <property type="entry name" value="Phe-tRNA-synth_IIc_asu"/>
</dbReference>
<keyword evidence="7 11" id="KW-0067">ATP-binding</keyword>
<keyword evidence="5 11" id="KW-0479">Metal-binding</keyword>
<dbReference type="InterPro" id="IPR022917">
    <property type="entry name" value="Phe_tRNA_ligase_alpha_bac/arc"/>
</dbReference>
<dbReference type="GeneID" id="74307864"/>
<evidence type="ECO:0000256" key="8">
    <source>
        <dbReference type="ARBA" id="ARBA00022842"/>
    </source>
</evidence>
<dbReference type="AlphaFoldDB" id="A0A9E7PK73"/>
<keyword evidence="10 11" id="KW-0030">Aminoacyl-tRNA synthetase</keyword>
<dbReference type="GO" id="GO:0000287">
    <property type="term" value="F:magnesium ion binding"/>
    <property type="evidence" value="ECO:0007669"/>
    <property type="project" value="UniProtKB-UniRule"/>
</dbReference>
<evidence type="ECO:0000313" key="13">
    <source>
        <dbReference type="EMBL" id="UUX91534.1"/>
    </source>
</evidence>
<dbReference type="PANTHER" id="PTHR11538:SF40">
    <property type="entry name" value="PHENYLALANINE--TRNA LIGASE ALPHA SUBUNIT"/>
    <property type="match status" value="1"/>
</dbReference>
<proteinExistence type="inferred from homology"/>
<feature type="binding site" evidence="11">
    <location>
        <position position="464"/>
    </location>
    <ligand>
        <name>L-phenylalanine</name>
        <dbReference type="ChEBI" id="CHEBI:58095"/>
    </ligand>
</feature>
<evidence type="ECO:0000256" key="2">
    <source>
        <dbReference type="ARBA" id="ARBA00006703"/>
    </source>
</evidence>
<dbReference type="GO" id="GO:0005737">
    <property type="term" value="C:cytoplasm"/>
    <property type="evidence" value="ECO:0007669"/>
    <property type="project" value="UniProtKB-SubCell"/>
</dbReference>
<keyword evidence="8 11" id="KW-0460">Magnesium</keyword>
<dbReference type="Gene3D" id="1.10.10.2330">
    <property type="match status" value="1"/>
</dbReference>
<organism evidence="13 14">
    <name type="scientific">Methanoplanus endosymbiosus</name>
    <dbReference type="NCBI Taxonomy" id="33865"/>
    <lineage>
        <taxon>Archaea</taxon>
        <taxon>Methanobacteriati</taxon>
        <taxon>Methanobacteriota</taxon>
        <taxon>Stenosarchaea group</taxon>
        <taxon>Methanomicrobia</taxon>
        <taxon>Methanomicrobiales</taxon>
        <taxon>Methanomicrobiaceae</taxon>
        <taxon>Methanoplanus</taxon>
    </lineage>
</organism>
<comment type="subcellular location">
    <subcellularLocation>
        <location evidence="1 11">Cytoplasm</location>
    </subcellularLocation>
</comment>
<dbReference type="FunFam" id="3.30.930.10:FF:000095">
    <property type="entry name" value="Phenylalanine--tRNA ligase alpha subunit"/>
    <property type="match status" value="1"/>
</dbReference>
<evidence type="ECO:0000256" key="5">
    <source>
        <dbReference type="ARBA" id="ARBA00022723"/>
    </source>
</evidence>
<comment type="subunit">
    <text evidence="11">Tetramer of two alpha and two beta subunits.</text>
</comment>